<gene>
    <name evidence="9" type="ORF">NW133_08480</name>
</gene>
<keyword evidence="5 7" id="KW-1133">Transmembrane helix</keyword>
<feature type="domain" description="Major facilitator superfamily (MFS) profile" evidence="8">
    <location>
        <begin position="1"/>
        <end position="188"/>
    </location>
</feature>
<keyword evidence="3" id="KW-1003">Cell membrane</keyword>
<dbReference type="PANTHER" id="PTHR23517:SF3">
    <property type="entry name" value="INTEGRAL MEMBRANE TRANSPORT PROTEIN"/>
    <property type="match status" value="1"/>
</dbReference>
<feature type="transmembrane region" description="Helical" evidence="7">
    <location>
        <begin position="315"/>
        <end position="333"/>
    </location>
</feature>
<feature type="transmembrane region" description="Helical" evidence="7">
    <location>
        <begin position="167"/>
        <end position="184"/>
    </location>
</feature>
<evidence type="ECO:0000259" key="8">
    <source>
        <dbReference type="PROSITE" id="PS50850"/>
    </source>
</evidence>
<dbReference type="SUPFAM" id="SSF103473">
    <property type="entry name" value="MFS general substrate transporter"/>
    <property type="match status" value="1"/>
</dbReference>
<dbReference type="InterPro" id="IPR020846">
    <property type="entry name" value="MFS_dom"/>
</dbReference>
<feature type="transmembrane region" description="Helical" evidence="7">
    <location>
        <begin position="102"/>
        <end position="122"/>
    </location>
</feature>
<comment type="caution">
    <text evidence="9">The sequence shown here is derived from an EMBL/GenBank/DDBJ whole genome shotgun (WGS) entry which is preliminary data.</text>
</comment>
<feature type="transmembrane region" description="Helical" evidence="7">
    <location>
        <begin position="143"/>
        <end position="161"/>
    </location>
</feature>
<keyword evidence="6 7" id="KW-0472">Membrane</keyword>
<evidence type="ECO:0000256" key="3">
    <source>
        <dbReference type="ARBA" id="ARBA00022475"/>
    </source>
</evidence>
<dbReference type="PANTHER" id="PTHR23517">
    <property type="entry name" value="RESISTANCE PROTEIN MDTM, PUTATIVE-RELATED-RELATED"/>
    <property type="match status" value="1"/>
</dbReference>
<feature type="transmembrane region" description="Helical" evidence="7">
    <location>
        <begin position="261"/>
        <end position="280"/>
    </location>
</feature>
<sequence>MGKFFTLSATLKSRIIGDFLLSTTMNAIMPFIALYLTSKINAIFAGVFFIVNILVNIVISFIGGYLGDHYNRKKLIHITYLLYSICLILLAITVTLDGIGLVIFYVILFIFSNLTGIGETILNAAIMDAIYEDVREYVYQLNYWVYNASLALGMLLGAALYHHHKHLLFGLFFVAMLVSWYLFIKYYRVEQVMSYRAEDLGKVKHFLQNLALVFKDKYYMLLNSGFILTMMAELSLNSYIIVRLRDEFHTIQLWGIPIDGVRIFTIIMIINAIVVVTMTFKVNQWMTFMRKGRAFIVGILLYAVGYGVLTMSNSFWMLCLVMVIATIGELIYSPIHNAQRFLMIPADKRGTYSAMETICFFGSEILARFGLILGSILLSWQMSIYVVILILIGGALMYIALFKNPHIPSERSLHENSKN</sequence>
<feature type="transmembrane region" description="Helical" evidence="7">
    <location>
        <begin position="354"/>
        <end position="378"/>
    </location>
</feature>
<dbReference type="EMBL" id="JANSLD010000031">
    <property type="protein sequence ID" value="MCY1583564.1"/>
    <property type="molecule type" value="Genomic_DNA"/>
</dbReference>
<evidence type="ECO:0000256" key="1">
    <source>
        <dbReference type="ARBA" id="ARBA00004651"/>
    </source>
</evidence>
<feature type="transmembrane region" description="Helical" evidence="7">
    <location>
        <begin position="384"/>
        <end position="402"/>
    </location>
</feature>
<reference evidence="9" key="2">
    <citation type="submission" date="2022-08" db="EMBL/GenBank/DDBJ databases">
        <authorList>
            <person name="Magnan C."/>
        </authorList>
    </citation>
    <scope>NUCLEOTIDE SEQUENCE</scope>
    <source>
        <strain evidence="9">NSP012P</strain>
    </source>
</reference>
<dbReference type="RefSeq" id="WP_268213538.1">
    <property type="nucleotide sequence ID" value="NZ_JANSLD010000031.1"/>
</dbReference>
<protein>
    <submittedName>
        <fullName evidence="9">MFS transporter</fullName>
    </submittedName>
</protein>
<dbReference type="InterPro" id="IPR011701">
    <property type="entry name" value="MFS"/>
</dbReference>
<comment type="subcellular location">
    <subcellularLocation>
        <location evidence="1">Cell membrane</location>
        <topology evidence="1">Multi-pass membrane protein</topology>
    </subcellularLocation>
</comment>
<dbReference type="PROSITE" id="PS50850">
    <property type="entry name" value="MFS"/>
    <property type="match status" value="2"/>
</dbReference>
<evidence type="ECO:0000256" key="4">
    <source>
        <dbReference type="ARBA" id="ARBA00022692"/>
    </source>
</evidence>
<feature type="domain" description="Major facilitator superfamily (MFS) profile" evidence="8">
    <location>
        <begin position="218"/>
        <end position="419"/>
    </location>
</feature>
<reference evidence="9" key="1">
    <citation type="journal article" date="2022" name="Int. J. Mol. Sci.">
        <title>Phenotypic and Genotypic Virulence Characterisation of Staphylococcus pettenkoferi Strains Isolated from Human Bloodstream and Diabetic Foot Infections.</title>
        <authorList>
            <person name="Magnan C."/>
            <person name="Ahmad-Mansour N."/>
            <person name="Pouget C."/>
            <person name="Morsli M."/>
            <person name="Huc-Brandt S."/>
            <person name="Pantel A."/>
            <person name="Dunyach-Remy C."/>
            <person name="Sotto A."/>
            <person name="Molle V."/>
            <person name="Lavigne J.-P."/>
        </authorList>
    </citation>
    <scope>NUCLEOTIDE SEQUENCE</scope>
    <source>
        <strain evidence="9">NSP012P</strain>
    </source>
</reference>
<feature type="transmembrane region" description="Helical" evidence="7">
    <location>
        <begin position="218"/>
        <end position="241"/>
    </location>
</feature>
<feature type="transmembrane region" description="Helical" evidence="7">
    <location>
        <begin position="292"/>
        <end position="309"/>
    </location>
</feature>
<keyword evidence="4 7" id="KW-0812">Transmembrane</keyword>
<feature type="transmembrane region" description="Helical" evidence="7">
    <location>
        <begin position="15"/>
        <end position="36"/>
    </location>
</feature>
<accession>A0ABT4BLN4</accession>
<dbReference type="Gene3D" id="1.20.1250.20">
    <property type="entry name" value="MFS general substrate transporter like domains"/>
    <property type="match status" value="1"/>
</dbReference>
<evidence type="ECO:0000313" key="10">
    <source>
        <dbReference type="Proteomes" id="UP001072952"/>
    </source>
</evidence>
<feature type="transmembrane region" description="Helical" evidence="7">
    <location>
        <begin position="42"/>
        <end position="66"/>
    </location>
</feature>
<dbReference type="Pfam" id="PF07690">
    <property type="entry name" value="MFS_1"/>
    <property type="match status" value="1"/>
</dbReference>
<evidence type="ECO:0000256" key="7">
    <source>
        <dbReference type="SAM" id="Phobius"/>
    </source>
</evidence>
<keyword evidence="2" id="KW-0813">Transport</keyword>
<evidence type="ECO:0000256" key="6">
    <source>
        <dbReference type="ARBA" id="ARBA00023136"/>
    </source>
</evidence>
<organism evidence="9 10">
    <name type="scientific">Staphylococcus pettenkoferi</name>
    <dbReference type="NCBI Taxonomy" id="170573"/>
    <lineage>
        <taxon>Bacteria</taxon>
        <taxon>Bacillati</taxon>
        <taxon>Bacillota</taxon>
        <taxon>Bacilli</taxon>
        <taxon>Bacillales</taxon>
        <taxon>Staphylococcaceae</taxon>
        <taxon>Staphylococcus</taxon>
    </lineage>
</organism>
<evidence type="ECO:0000256" key="5">
    <source>
        <dbReference type="ARBA" id="ARBA00022989"/>
    </source>
</evidence>
<evidence type="ECO:0000256" key="2">
    <source>
        <dbReference type="ARBA" id="ARBA00022448"/>
    </source>
</evidence>
<dbReference type="InterPro" id="IPR050171">
    <property type="entry name" value="MFS_Transporters"/>
</dbReference>
<evidence type="ECO:0000313" key="9">
    <source>
        <dbReference type="EMBL" id="MCY1583564.1"/>
    </source>
</evidence>
<dbReference type="InterPro" id="IPR036259">
    <property type="entry name" value="MFS_trans_sf"/>
</dbReference>
<name>A0ABT4BLN4_9STAP</name>
<feature type="transmembrane region" description="Helical" evidence="7">
    <location>
        <begin position="78"/>
        <end position="96"/>
    </location>
</feature>
<dbReference type="Proteomes" id="UP001072952">
    <property type="component" value="Unassembled WGS sequence"/>
</dbReference>
<keyword evidence="10" id="KW-1185">Reference proteome</keyword>
<proteinExistence type="predicted"/>